<dbReference type="InterPro" id="IPR051807">
    <property type="entry name" value="Sec-metab_biosynth-assoc"/>
</dbReference>
<dbReference type="PANTHER" id="PTHR33606:SF3">
    <property type="entry name" value="PROTEIN YCII"/>
    <property type="match status" value="1"/>
</dbReference>
<evidence type="ECO:0000313" key="3">
    <source>
        <dbReference type="Proteomes" id="UP000799428"/>
    </source>
</evidence>
<dbReference type="InterPro" id="IPR011008">
    <property type="entry name" value="Dimeric_a/b-barrel"/>
</dbReference>
<evidence type="ECO:0000313" key="2">
    <source>
        <dbReference type="EMBL" id="KAF2707070.1"/>
    </source>
</evidence>
<sequence>MGCFQLTRWRISQYLSVTSAGIDADDVLGTQGPIAPPRHKIEPRPTSYTSTSPSISRAGTDKLASFHLPPKPTFCMFRIVSPLRSFTTPLLRQSTPLTRVFLPPQSQQRSAMATTAGPIHEWLVIAPDFEGALEKRLSVRPKHMEGIKADPEAFWLWGVCVCVTTGAMLEEPVKEGDTSPPKMKGSALLVAAQTKEEVVERLQKDAYFKNEVWDWAKVQIIPFKSALRKAL</sequence>
<dbReference type="EMBL" id="MU005774">
    <property type="protein sequence ID" value="KAF2707070.1"/>
    <property type="molecule type" value="Genomic_DNA"/>
</dbReference>
<dbReference type="AlphaFoldDB" id="A0A6G1K2V2"/>
<organism evidence="2 3">
    <name type="scientific">Pleomassaria siparia CBS 279.74</name>
    <dbReference type="NCBI Taxonomy" id="1314801"/>
    <lineage>
        <taxon>Eukaryota</taxon>
        <taxon>Fungi</taxon>
        <taxon>Dikarya</taxon>
        <taxon>Ascomycota</taxon>
        <taxon>Pezizomycotina</taxon>
        <taxon>Dothideomycetes</taxon>
        <taxon>Pleosporomycetidae</taxon>
        <taxon>Pleosporales</taxon>
        <taxon>Pleomassariaceae</taxon>
        <taxon>Pleomassaria</taxon>
    </lineage>
</organism>
<keyword evidence="3" id="KW-1185">Reference proteome</keyword>
<dbReference type="PANTHER" id="PTHR33606">
    <property type="entry name" value="PROTEIN YCII"/>
    <property type="match status" value="1"/>
</dbReference>
<dbReference type="Gene3D" id="3.30.70.1060">
    <property type="entry name" value="Dimeric alpha+beta barrel"/>
    <property type="match status" value="1"/>
</dbReference>
<dbReference type="SUPFAM" id="SSF54909">
    <property type="entry name" value="Dimeric alpha+beta barrel"/>
    <property type="match status" value="1"/>
</dbReference>
<feature type="compositionally biased region" description="Low complexity" evidence="1">
    <location>
        <begin position="44"/>
        <end position="56"/>
    </location>
</feature>
<dbReference type="OrthoDB" id="5519740at2759"/>
<reference evidence="2" key="1">
    <citation type="journal article" date="2020" name="Stud. Mycol.">
        <title>101 Dothideomycetes genomes: a test case for predicting lifestyles and emergence of pathogens.</title>
        <authorList>
            <person name="Haridas S."/>
            <person name="Albert R."/>
            <person name="Binder M."/>
            <person name="Bloem J."/>
            <person name="Labutti K."/>
            <person name="Salamov A."/>
            <person name="Andreopoulos B."/>
            <person name="Baker S."/>
            <person name="Barry K."/>
            <person name="Bills G."/>
            <person name="Bluhm B."/>
            <person name="Cannon C."/>
            <person name="Castanera R."/>
            <person name="Culley D."/>
            <person name="Daum C."/>
            <person name="Ezra D."/>
            <person name="Gonzalez J."/>
            <person name="Henrissat B."/>
            <person name="Kuo A."/>
            <person name="Liang C."/>
            <person name="Lipzen A."/>
            <person name="Lutzoni F."/>
            <person name="Magnuson J."/>
            <person name="Mondo S."/>
            <person name="Nolan M."/>
            <person name="Ohm R."/>
            <person name="Pangilinan J."/>
            <person name="Park H.-J."/>
            <person name="Ramirez L."/>
            <person name="Alfaro M."/>
            <person name="Sun H."/>
            <person name="Tritt A."/>
            <person name="Yoshinaga Y."/>
            <person name="Zwiers L.-H."/>
            <person name="Turgeon B."/>
            <person name="Goodwin S."/>
            <person name="Spatafora J."/>
            <person name="Crous P."/>
            <person name="Grigoriev I."/>
        </authorList>
    </citation>
    <scope>NUCLEOTIDE SEQUENCE</scope>
    <source>
        <strain evidence="2">CBS 279.74</strain>
    </source>
</reference>
<proteinExistence type="predicted"/>
<evidence type="ECO:0000256" key="1">
    <source>
        <dbReference type="SAM" id="MobiDB-lite"/>
    </source>
</evidence>
<dbReference type="Proteomes" id="UP000799428">
    <property type="component" value="Unassembled WGS sequence"/>
</dbReference>
<feature type="region of interest" description="Disordered" evidence="1">
    <location>
        <begin position="30"/>
        <end position="56"/>
    </location>
</feature>
<protein>
    <recommendedName>
        <fullName evidence="4">YCII-related domain-containing protein</fullName>
    </recommendedName>
</protein>
<gene>
    <name evidence="2" type="ORF">K504DRAFT_49565</name>
</gene>
<evidence type="ECO:0008006" key="4">
    <source>
        <dbReference type="Google" id="ProtNLM"/>
    </source>
</evidence>
<name>A0A6G1K2V2_9PLEO</name>
<accession>A0A6G1K2V2</accession>